<dbReference type="SMART" id="SM00065">
    <property type="entry name" value="GAF"/>
    <property type="match status" value="1"/>
</dbReference>
<sequence>MDETIERLSQSLAEADSLEALVRPVLEMLEVLTGLESTYLTSIDFTREVQTVVYALNSGDLTVPEGLEAPWFDTLCKRCIESGRRVVNNVREIWGDSRAASALGIQTYASVPVCAGNGAIIGTLCGISRDSREVSSRARSALNVFAKLISEHLEREQLLEQLRLTNEHLQRQARLDEMSGLPNRKALAEELGARLASASRDGSYVVVCLLELDGIKEIRARMGYAAGEQFLRACVSRLAESAGTRAFLARVDWDEFALIAPGPADFDEAIRIARALADRTRDAVCGDYAFRDGTARYEGACAGSVAVRFLGVQQALEIAEEEMQRVRREKIGAVELHGLWRFA</sequence>
<gene>
    <name evidence="3" type="ORF">FAZ98_15495</name>
</gene>
<dbReference type="PROSITE" id="PS50887">
    <property type="entry name" value="GGDEF"/>
    <property type="match status" value="1"/>
</dbReference>
<dbReference type="InterPro" id="IPR043128">
    <property type="entry name" value="Rev_trsase/Diguanyl_cyclase"/>
</dbReference>
<dbReference type="KEGG" id="pacs:FAZ98_15495"/>
<evidence type="ECO:0000256" key="1">
    <source>
        <dbReference type="SAM" id="Coils"/>
    </source>
</evidence>
<dbReference type="InterPro" id="IPR003018">
    <property type="entry name" value="GAF"/>
</dbReference>
<feature type="domain" description="GGDEF" evidence="2">
    <location>
        <begin position="203"/>
        <end position="339"/>
    </location>
</feature>
<dbReference type="CDD" id="cd01949">
    <property type="entry name" value="GGDEF"/>
    <property type="match status" value="1"/>
</dbReference>
<dbReference type="InterPro" id="IPR029787">
    <property type="entry name" value="Nucleotide_cyclase"/>
</dbReference>
<dbReference type="OrthoDB" id="5571399at2"/>
<dbReference type="PANTHER" id="PTHR44757">
    <property type="entry name" value="DIGUANYLATE CYCLASE DGCP"/>
    <property type="match status" value="1"/>
</dbReference>
<reference evidence="3 4" key="1">
    <citation type="submission" date="2019-12" db="EMBL/GenBank/DDBJ databases">
        <title>Paraburkholderia acidiphila 7Q-K02 sp. nov and Paraburkholderia acidisoli DHF22 sp. nov., two strains isolated from forest soil.</title>
        <authorList>
            <person name="Gao Z."/>
            <person name="Qiu L."/>
        </authorList>
    </citation>
    <scope>NUCLEOTIDE SEQUENCE [LARGE SCALE GENOMIC DNA]</scope>
    <source>
        <strain evidence="3 4">DHF22</strain>
    </source>
</reference>
<dbReference type="Gene3D" id="3.30.70.270">
    <property type="match status" value="1"/>
</dbReference>
<dbReference type="InterPro" id="IPR000160">
    <property type="entry name" value="GGDEF_dom"/>
</dbReference>
<dbReference type="InterPro" id="IPR052155">
    <property type="entry name" value="Biofilm_reg_signaling"/>
</dbReference>
<dbReference type="PANTHER" id="PTHR44757:SF2">
    <property type="entry name" value="BIOFILM ARCHITECTURE MAINTENANCE PROTEIN MBAA"/>
    <property type="match status" value="1"/>
</dbReference>
<dbReference type="Proteomes" id="UP000433577">
    <property type="component" value="Chromosome 2"/>
</dbReference>
<name>A0A7Z2GJZ6_9BURK</name>
<organism evidence="3 4">
    <name type="scientific">Paraburkholderia acidisoli</name>
    <dbReference type="NCBI Taxonomy" id="2571748"/>
    <lineage>
        <taxon>Bacteria</taxon>
        <taxon>Pseudomonadati</taxon>
        <taxon>Pseudomonadota</taxon>
        <taxon>Betaproteobacteria</taxon>
        <taxon>Burkholderiales</taxon>
        <taxon>Burkholderiaceae</taxon>
        <taxon>Paraburkholderia</taxon>
    </lineage>
</organism>
<dbReference type="NCBIfam" id="TIGR00254">
    <property type="entry name" value="GGDEF"/>
    <property type="match status" value="1"/>
</dbReference>
<evidence type="ECO:0000313" key="4">
    <source>
        <dbReference type="Proteomes" id="UP000433577"/>
    </source>
</evidence>
<feature type="coiled-coil region" evidence="1">
    <location>
        <begin position="309"/>
        <end position="336"/>
    </location>
</feature>
<dbReference type="SUPFAM" id="SSF55073">
    <property type="entry name" value="Nucleotide cyclase"/>
    <property type="match status" value="1"/>
</dbReference>
<protein>
    <submittedName>
        <fullName evidence="3">Diguanylate cyclase</fullName>
    </submittedName>
</protein>
<keyword evidence="4" id="KW-1185">Reference proteome</keyword>
<dbReference type="AlphaFoldDB" id="A0A7Z2GJZ6"/>
<dbReference type="Gene3D" id="3.30.450.40">
    <property type="match status" value="1"/>
</dbReference>
<accession>A0A7Z2GJZ6</accession>
<dbReference type="SMART" id="SM00267">
    <property type="entry name" value="GGDEF"/>
    <property type="match status" value="1"/>
</dbReference>
<dbReference type="InterPro" id="IPR029016">
    <property type="entry name" value="GAF-like_dom_sf"/>
</dbReference>
<proteinExistence type="predicted"/>
<dbReference type="SUPFAM" id="SSF55781">
    <property type="entry name" value="GAF domain-like"/>
    <property type="match status" value="1"/>
</dbReference>
<evidence type="ECO:0000313" key="3">
    <source>
        <dbReference type="EMBL" id="QGZ63207.1"/>
    </source>
</evidence>
<keyword evidence="1" id="KW-0175">Coiled coil</keyword>
<dbReference type="EMBL" id="CP046914">
    <property type="protein sequence ID" value="QGZ63207.1"/>
    <property type="molecule type" value="Genomic_DNA"/>
</dbReference>
<dbReference type="Pfam" id="PF13185">
    <property type="entry name" value="GAF_2"/>
    <property type="match status" value="1"/>
</dbReference>
<dbReference type="RefSeq" id="WP_158952200.1">
    <property type="nucleotide sequence ID" value="NZ_CP046914.1"/>
</dbReference>
<evidence type="ECO:0000259" key="2">
    <source>
        <dbReference type="PROSITE" id="PS50887"/>
    </source>
</evidence>
<dbReference type="Pfam" id="PF00990">
    <property type="entry name" value="GGDEF"/>
    <property type="match status" value="1"/>
</dbReference>